<comment type="caution">
    <text evidence="2">The sequence shown here is derived from an EMBL/GenBank/DDBJ whole genome shotgun (WGS) entry which is preliminary data.</text>
</comment>
<protein>
    <submittedName>
        <fullName evidence="2">Uncharacterized protein</fullName>
    </submittedName>
</protein>
<accession>A0ABD2HQD7</accession>
<keyword evidence="1" id="KW-1133">Transmembrane helix</keyword>
<organism evidence="2 4">
    <name type="scientific">Heterodera trifolii</name>
    <dbReference type="NCBI Taxonomy" id="157864"/>
    <lineage>
        <taxon>Eukaryota</taxon>
        <taxon>Metazoa</taxon>
        <taxon>Ecdysozoa</taxon>
        <taxon>Nematoda</taxon>
        <taxon>Chromadorea</taxon>
        <taxon>Rhabditida</taxon>
        <taxon>Tylenchina</taxon>
        <taxon>Tylenchomorpha</taxon>
        <taxon>Tylenchoidea</taxon>
        <taxon>Heteroderidae</taxon>
        <taxon>Heteroderinae</taxon>
        <taxon>Heterodera</taxon>
    </lineage>
</organism>
<feature type="transmembrane region" description="Helical" evidence="1">
    <location>
        <begin position="72"/>
        <end position="96"/>
    </location>
</feature>
<sequence length="119" mass="13058">MAGWAKQGMGGMGLVVRAYALDRLEFWRIPCSGYNCSSMCFGISDWEKPVICSAGPPSCVDSSRWDHFATPLLVSAMAVLLFLVGIQSVTLTVLLLRRRRQMGTSGLGFCSQCRRFSAN</sequence>
<evidence type="ECO:0000313" key="2">
    <source>
        <dbReference type="EMBL" id="KAL3069547.1"/>
    </source>
</evidence>
<evidence type="ECO:0000313" key="3">
    <source>
        <dbReference type="EMBL" id="KAL3073785.1"/>
    </source>
</evidence>
<name>A0ABD2HQD7_9BILA</name>
<evidence type="ECO:0000313" key="4">
    <source>
        <dbReference type="Proteomes" id="UP001620626"/>
    </source>
</evidence>
<reference evidence="2 4" key="1">
    <citation type="submission" date="2024-10" db="EMBL/GenBank/DDBJ databases">
        <authorList>
            <person name="Kim D."/>
        </authorList>
    </citation>
    <scope>NUCLEOTIDE SEQUENCE [LARGE SCALE GENOMIC DNA]</scope>
    <source>
        <strain evidence="2">BH-2024</strain>
    </source>
</reference>
<dbReference type="Proteomes" id="UP001620626">
    <property type="component" value="Unassembled WGS sequence"/>
</dbReference>
<keyword evidence="1" id="KW-0472">Membrane</keyword>
<gene>
    <name evidence="2" type="ORF">niasHT_034729</name>
    <name evidence="3" type="ORF">niasHT_038710</name>
</gene>
<evidence type="ECO:0000256" key="1">
    <source>
        <dbReference type="SAM" id="Phobius"/>
    </source>
</evidence>
<dbReference type="EMBL" id="JBICBT010001311">
    <property type="protein sequence ID" value="KAL3073785.1"/>
    <property type="molecule type" value="Genomic_DNA"/>
</dbReference>
<keyword evidence="4" id="KW-1185">Reference proteome</keyword>
<keyword evidence="1" id="KW-0812">Transmembrane</keyword>
<proteinExistence type="predicted"/>
<dbReference type="EMBL" id="JBICBT010001395">
    <property type="protein sequence ID" value="KAL3069547.1"/>
    <property type="molecule type" value="Genomic_DNA"/>
</dbReference>
<dbReference type="AlphaFoldDB" id="A0ABD2HQD7"/>